<feature type="region of interest" description="Disordered" evidence="1">
    <location>
        <begin position="224"/>
        <end position="247"/>
    </location>
</feature>
<evidence type="ECO:0000313" key="4">
    <source>
        <dbReference type="Proteomes" id="UP000285575"/>
    </source>
</evidence>
<evidence type="ECO:0000313" key="3">
    <source>
        <dbReference type="EMBL" id="RVU47595.1"/>
    </source>
</evidence>
<sequence>MMRTPLLIAASWLVALPLQANPLQDLRDTLGRLSGHTPIKALVQLKSEGRSSDGDETETNTGLASVQLEDGPQGLRLSYPQAALTRAAQEDAARATNPKAPAPTATGLRGLGFSEVRELSRAAENLRRDLANAVFKAERSEPWQGQPARVLVFDVPQVKKDKYVKKYESTLEVWLGADGTPLASRARQRLEGSAFVVISFEMQNTEEQVFAVVGERLVATQRITTNSGSGAGQKGSGRREFTLQPQS</sequence>
<dbReference type="EMBL" id="SACR01000002">
    <property type="protein sequence ID" value="RVU47595.1"/>
    <property type="molecule type" value="Genomic_DNA"/>
</dbReference>
<feature type="compositionally biased region" description="Low complexity" evidence="1">
    <location>
        <begin position="94"/>
        <end position="106"/>
    </location>
</feature>
<accession>A0A437RLZ9</accession>
<evidence type="ECO:0000256" key="1">
    <source>
        <dbReference type="SAM" id="MobiDB-lite"/>
    </source>
</evidence>
<organism evidence="3 4">
    <name type="scientific">Rubrivivax rivuli</name>
    <dbReference type="NCBI Taxonomy" id="1862385"/>
    <lineage>
        <taxon>Bacteria</taxon>
        <taxon>Pseudomonadati</taxon>
        <taxon>Pseudomonadota</taxon>
        <taxon>Betaproteobacteria</taxon>
        <taxon>Burkholderiales</taxon>
        <taxon>Sphaerotilaceae</taxon>
        <taxon>Rubrivivax</taxon>
    </lineage>
</organism>
<feature type="chain" id="PRO_5019404964" evidence="2">
    <location>
        <begin position="21"/>
        <end position="247"/>
    </location>
</feature>
<dbReference type="AlphaFoldDB" id="A0A437RLZ9"/>
<dbReference type="RefSeq" id="WP_128228056.1">
    <property type="nucleotide sequence ID" value="NZ_SACR01000002.1"/>
</dbReference>
<keyword evidence="4" id="KW-1185">Reference proteome</keyword>
<name>A0A437RLZ9_9BURK</name>
<feature type="signal peptide" evidence="2">
    <location>
        <begin position="1"/>
        <end position="20"/>
    </location>
</feature>
<evidence type="ECO:0000256" key="2">
    <source>
        <dbReference type="SAM" id="SignalP"/>
    </source>
</evidence>
<feature type="region of interest" description="Disordered" evidence="1">
    <location>
        <begin position="86"/>
        <end position="108"/>
    </location>
</feature>
<comment type="caution">
    <text evidence="3">The sequence shown here is derived from an EMBL/GenBank/DDBJ whole genome shotgun (WGS) entry which is preliminary data.</text>
</comment>
<dbReference type="OrthoDB" id="5704176at2"/>
<reference evidence="3 4" key="1">
    <citation type="submission" date="2019-01" db="EMBL/GenBank/DDBJ databases">
        <authorList>
            <person name="Chen W.-M."/>
        </authorList>
    </citation>
    <scope>NUCLEOTIDE SEQUENCE [LARGE SCALE GENOMIC DNA]</scope>
    <source>
        <strain evidence="3 4">KYPY4</strain>
    </source>
</reference>
<keyword evidence="2" id="KW-0732">Signal</keyword>
<dbReference type="Proteomes" id="UP000285575">
    <property type="component" value="Unassembled WGS sequence"/>
</dbReference>
<proteinExistence type="predicted"/>
<gene>
    <name evidence="3" type="ORF">EOE66_07640</name>
</gene>
<protein>
    <submittedName>
        <fullName evidence="3">Uncharacterized protein</fullName>
    </submittedName>
</protein>